<feature type="domain" description="KIB1-4 beta-propeller" evidence="1">
    <location>
        <begin position="124"/>
        <end position="377"/>
    </location>
</feature>
<dbReference type="InterPro" id="IPR005174">
    <property type="entry name" value="KIB1-4_b-propeller"/>
</dbReference>
<reference evidence="2" key="1">
    <citation type="submission" date="2022-12" db="EMBL/GenBank/DDBJ databases">
        <title>Draft genome assemblies for two species of Escallonia (Escalloniales).</title>
        <authorList>
            <person name="Chanderbali A."/>
            <person name="Dervinis C."/>
            <person name="Anghel I."/>
            <person name="Soltis D."/>
            <person name="Soltis P."/>
            <person name="Zapata F."/>
        </authorList>
    </citation>
    <scope>NUCLEOTIDE SEQUENCE</scope>
    <source>
        <strain evidence="2">UCBG64.0493</strain>
        <tissue evidence="2">Leaf</tissue>
    </source>
</reference>
<dbReference type="Proteomes" id="UP001188597">
    <property type="component" value="Unassembled WGS sequence"/>
</dbReference>
<comment type="caution">
    <text evidence="2">The sequence shown here is derived from an EMBL/GenBank/DDBJ whole genome shotgun (WGS) entry which is preliminary data.</text>
</comment>
<protein>
    <recommendedName>
        <fullName evidence="1">KIB1-4 beta-propeller domain-containing protein</fullName>
    </recommendedName>
</protein>
<dbReference type="AlphaFoldDB" id="A0AA89BAB3"/>
<organism evidence="2 3">
    <name type="scientific">Escallonia herrerae</name>
    <dbReference type="NCBI Taxonomy" id="1293975"/>
    <lineage>
        <taxon>Eukaryota</taxon>
        <taxon>Viridiplantae</taxon>
        <taxon>Streptophyta</taxon>
        <taxon>Embryophyta</taxon>
        <taxon>Tracheophyta</taxon>
        <taxon>Spermatophyta</taxon>
        <taxon>Magnoliopsida</taxon>
        <taxon>eudicotyledons</taxon>
        <taxon>Gunneridae</taxon>
        <taxon>Pentapetalae</taxon>
        <taxon>asterids</taxon>
        <taxon>campanulids</taxon>
        <taxon>Escalloniales</taxon>
        <taxon>Escalloniaceae</taxon>
        <taxon>Escallonia</taxon>
    </lineage>
</organism>
<name>A0AA89BAB3_9ASTE</name>
<accession>A0AA89BAB3</accession>
<dbReference type="Pfam" id="PF03478">
    <property type="entry name" value="Beta-prop_KIB1-4"/>
    <property type="match status" value="1"/>
</dbReference>
<evidence type="ECO:0000313" key="2">
    <source>
        <dbReference type="EMBL" id="KAK3032938.1"/>
    </source>
</evidence>
<gene>
    <name evidence="2" type="ORF">RJ639_036109</name>
</gene>
<dbReference type="PANTHER" id="PTHR44259:SF93">
    <property type="entry name" value="PROTEIN, PUTATIVE (DUF295)-RELATED"/>
    <property type="match status" value="1"/>
</dbReference>
<dbReference type="PANTHER" id="PTHR44259">
    <property type="entry name" value="OS07G0183000 PROTEIN-RELATED"/>
    <property type="match status" value="1"/>
</dbReference>
<evidence type="ECO:0000259" key="1">
    <source>
        <dbReference type="Pfam" id="PF03478"/>
    </source>
</evidence>
<evidence type="ECO:0000313" key="3">
    <source>
        <dbReference type="Proteomes" id="UP001188597"/>
    </source>
</evidence>
<keyword evidence="3" id="KW-1185">Reference proteome</keyword>
<proteinExistence type="predicted"/>
<dbReference type="InterPro" id="IPR050942">
    <property type="entry name" value="F-box_BR-signaling"/>
</dbReference>
<dbReference type="EMBL" id="JAVXUP010000249">
    <property type="protein sequence ID" value="KAK3032938.1"/>
    <property type="molecule type" value="Genomic_DNA"/>
</dbReference>
<sequence>MDVTKYPIVKGSKLQPLIANQISRKTCLHYSLLPMASPEPRDWAFLPVNLLDLILDKLVDLSAFAIFAAVCKPWLSAAIDNKKQQQRIKSYRKQIPLLFISSSDNGDETGSLYGVRQNKIILNKFHVPPSFLKRCCGSSQGWLATVEHNYAITLLNPFTGSIIYLPPIMEPDEYDQLLLSGFEYGVQKVILSADPMLEGLHNCEVAAIYGNGSLAITRPGDNGWTYIDKVNGAKFPADIIYHKEKLHYISMWGEVRSVESDGSQPIVALDVGYDANDEAYIVESTAGDLVLVIGYVGNKVDENQMAVFAFHVYKLYQGPDDLTYWTGVDTLDGNVLFLGDNHSLAISAHEFPGCQPDSIYYTDDCYTGETTYTGVFNLKDESFVLHCFLDTWDKDTPVAYKGDYASVRAWTEGLREHLSSNLLKAEALPALHELEETGTDRTSGHQHLP</sequence>